<evidence type="ECO:0008006" key="9">
    <source>
        <dbReference type="Google" id="ProtNLM"/>
    </source>
</evidence>
<feature type="region of interest" description="Disordered" evidence="5">
    <location>
        <begin position="550"/>
        <end position="578"/>
    </location>
</feature>
<evidence type="ECO:0000313" key="7">
    <source>
        <dbReference type="EMBL" id="ODQ80272.1"/>
    </source>
</evidence>
<evidence type="ECO:0000256" key="5">
    <source>
        <dbReference type="SAM" id="MobiDB-lite"/>
    </source>
</evidence>
<keyword evidence="8" id="KW-1185">Reference proteome</keyword>
<reference evidence="8" key="1">
    <citation type="submission" date="2016-05" db="EMBL/GenBank/DDBJ databases">
        <title>Comparative genomics of biotechnologically important yeasts.</title>
        <authorList>
            <consortium name="DOE Joint Genome Institute"/>
            <person name="Riley R."/>
            <person name="Haridas S."/>
            <person name="Wolfe K.H."/>
            <person name="Lopes M.R."/>
            <person name="Hittinger C.T."/>
            <person name="Goker M."/>
            <person name="Salamov A."/>
            <person name="Wisecaver J."/>
            <person name="Long T.M."/>
            <person name="Aerts A.L."/>
            <person name="Barry K."/>
            <person name="Choi C."/>
            <person name="Clum A."/>
            <person name="Coughlan A.Y."/>
            <person name="Deshpande S."/>
            <person name="Douglass A.P."/>
            <person name="Hanson S.J."/>
            <person name="Klenk H.-P."/>
            <person name="Labutti K."/>
            <person name="Lapidus A."/>
            <person name="Lindquist E."/>
            <person name="Lipzen A."/>
            <person name="Meier-Kolthoff J.P."/>
            <person name="Ohm R.A."/>
            <person name="Otillar R.P."/>
            <person name="Pangilinan J."/>
            <person name="Peng Y."/>
            <person name="Rokas A."/>
            <person name="Rosa C.A."/>
            <person name="Scheuner C."/>
            <person name="Sibirny A.A."/>
            <person name="Slot J.C."/>
            <person name="Stielow J.B."/>
            <person name="Sun H."/>
            <person name="Kurtzman C.P."/>
            <person name="Blackwell M."/>
            <person name="Grigoriev I.V."/>
            <person name="Jeffries T.W."/>
        </authorList>
    </citation>
    <scope>NUCLEOTIDE SEQUENCE [LARGE SCALE GENOMIC DNA]</scope>
    <source>
        <strain evidence="8">NRRL Y-12698</strain>
    </source>
</reference>
<dbReference type="OrthoDB" id="3979655at2759"/>
<name>A0A1E3QTD4_9ASCO</name>
<dbReference type="RefSeq" id="XP_018985600.1">
    <property type="nucleotide sequence ID" value="XM_019128711.1"/>
</dbReference>
<keyword evidence="4 6" id="KW-0472">Membrane</keyword>
<feature type="transmembrane region" description="Helical" evidence="6">
    <location>
        <begin position="252"/>
        <end position="274"/>
    </location>
</feature>
<keyword evidence="3 6" id="KW-1133">Transmembrane helix</keyword>
<comment type="subcellular location">
    <subcellularLocation>
        <location evidence="1">Membrane</location>
        <topology evidence="1">Multi-pass membrane protein</topology>
    </subcellularLocation>
</comment>
<evidence type="ECO:0000313" key="8">
    <source>
        <dbReference type="Proteomes" id="UP000094336"/>
    </source>
</evidence>
<feature type="transmembrane region" description="Helical" evidence="6">
    <location>
        <begin position="219"/>
        <end position="245"/>
    </location>
</feature>
<dbReference type="Proteomes" id="UP000094336">
    <property type="component" value="Unassembled WGS sequence"/>
</dbReference>
<dbReference type="AlphaFoldDB" id="A0A1E3QTD4"/>
<keyword evidence="2 6" id="KW-0812">Transmembrane</keyword>
<dbReference type="PANTHER" id="PTHR35779">
    <property type="entry name" value="PH-RESPONSE REGULATOR PROTEIN PALH/RIM21"/>
    <property type="match status" value="1"/>
</dbReference>
<dbReference type="EMBL" id="KV454430">
    <property type="protein sequence ID" value="ODQ80272.1"/>
    <property type="molecule type" value="Genomic_DNA"/>
</dbReference>
<feature type="transmembrane region" description="Helical" evidence="6">
    <location>
        <begin position="103"/>
        <end position="124"/>
    </location>
</feature>
<sequence>MVKTVVDYDHLSYNLMGDTSLFYPALGNSTCLVAALPYGAVTLLNNVSQPQTFELGLPQLFVYNCTNPTEYLQLYYFNVGRILIEQRSLTTLRDTFWGNVTSMAFVMLGVTTGSWLLLILMVLASSMLNSKGRNDYMYNEYANTFLRLSAHRDPRHAYRHSQYALRNKQRARRLIQATTIIFTAVMTAMLYKTGKLLCVSYLAGYQDTNEFQLCIVDSLMFQAAIEVVIGLLIDLSWLGILYNVVKFQARRLLLITGLAYCVLLTALRSAATAVRQSTRVYPQTFFGIPVFTRIDIATLVFTNLYYFATRAWLVGCTVRRRASAYRQETYPLVVVNMVFIITPFVFDILCVANIWFKTWTVYLSPFVKIIGLYTVDVWLTHIEFLDRRAEKKAVLGRRMSADDLPGNENPPRAWLSLKRGWGVNRFIEWFGAPEREAYYYEEEHSTRRVLGQEQTVHDSHTDEYSIHYEVVEVSEEYHYEHDYEMTPTVSLTSGETPQRAVLEVGPGVEVHAVRNFVIESDDESFEVRSSASIGDPEYAMDDELYQVVHSGNDNENESGSGTANPSVTDHSITVSGYR</sequence>
<dbReference type="PANTHER" id="PTHR35779:SF2">
    <property type="entry name" value="PROTEIN DFG16"/>
    <property type="match status" value="1"/>
</dbReference>
<dbReference type="STRING" id="984486.A0A1E3QTD4"/>
<evidence type="ECO:0000256" key="6">
    <source>
        <dbReference type="SAM" id="Phobius"/>
    </source>
</evidence>
<dbReference type="GO" id="GO:0071467">
    <property type="term" value="P:cellular response to pH"/>
    <property type="evidence" value="ECO:0007669"/>
    <property type="project" value="TreeGrafter"/>
</dbReference>
<organism evidence="7 8">
    <name type="scientific">Babjeviella inositovora NRRL Y-12698</name>
    <dbReference type="NCBI Taxonomy" id="984486"/>
    <lineage>
        <taxon>Eukaryota</taxon>
        <taxon>Fungi</taxon>
        <taxon>Dikarya</taxon>
        <taxon>Ascomycota</taxon>
        <taxon>Saccharomycotina</taxon>
        <taxon>Pichiomycetes</taxon>
        <taxon>Serinales incertae sedis</taxon>
        <taxon>Babjeviella</taxon>
    </lineage>
</organism>
<feature type="transmembrane region" description="Helical" evidence="6">
    <location>
        <begin position="286"/>
        <end position="308"/>
    </location>
</feature>
<feature type="transmembrane region" description="Helical" evidence="6">
    <location>
        <begin position="362"/>
        <end position="382"/>
    </location>
</feature>
<dbReference type="GO" id="GO:0005886">
    <property type="term" value="C:plasma membrane"/>
    <property type="evidence" value="ECO:0007669"/>
    <property type="project" value="TreeGrafter"/>
</dbReference>
<evidence type="ECO:0000256" key="3">
    <source>
        <dbReference type="ARBA" id="ARBA00022989"/>
    </source>
</evidence>
<evidence type="ECO:0000256" key="2">
    <source>
        <dbReference type="ARBA" id="ARBA00022692"/>
    </source>
</evidence>
<evidence type="ECO:0000256" key="4">
    <source>
        <dbReference type="ARBA" id="ARBA00023136"/>
    </source>
</evidence>
<protein>
    <recommendedName>
        <fullName evidence="9">PH-response regulator protein palH/RIM21</fullName>
    </recommendedName>
</protein>
<proteinExistence type="predicted"/>
<evidence type="ECO:0000256" key="1">
    <source>
        <dbReference type="ARBA" id="ARBA00004141"/>
    </source>
</evidence>
<gene>
    <name evidence="7" type="ORF">BABINDRAFT_161238</name>
</gene>
<dbReference type="Pfam" id="PF08733">
    <property type="entry name" value="PalH"/>
    <property type="match status" value="1"/>
</dbReference>
<accession>A0A1E3QTD4</accession>
<dbReference type="GeneID" id="30146564"/>
<feature type="transmembrane region" description="Helical" evidence="6">
    <location>
        <begin position="174"/>
        <end position="191"/>
    </location>
</feature>
<feature type="transmembrane region" description="Helical" evidence="6">
    <location>
        <begin position="21"/>
        <end position="40"/>
    </location>
</feature>
<feature type="transmembrane region" description="Helical" evidence="6">
    <location>
        <begin position="329"/>
        <end position="356"/>
    </location>
</feature>
<dbReference type="InterPro" id="IPR014844">
    <property type="entry name" value="PalH"/>
</dbReference>